<name>A0A1R3SUE8_9BACT</name>
<evidence type="ECO:0000256" key="3">
    <source>
        <dbReference type="ARBA" id="ARBA00022452"/>
    </source>
</evidence>
<keyword evidence="5 10" id="KW-0812">Transmembrane</keyword>
<dbReference type="Gene3D" id="2.60.40.1120">
    <property type="entry name" value="Carboxypeptidase-like, regulatory domain"/>
    <property type="match status" value="1"/>
</dbReference>
<dbReference type="NCBIfam" id="TIGR04057">
    <property type="entry name" value="SusC_RagA_signa"/>
    <property type="match status" value="1"/>
</dbReference>
<keyword evidence="12" id="KW-0732">Signal</keyword>
<protein>
    <submittedName>
        <fullName evidence="14">SusC/RagA family</fullName>
    </submittedName>
</protein>
<keyword evidence="2 10" id="KW-0813">Transport</keyword>
<comment type="subcellular location">
    <subcellularLocation>
        <location evidence="1 10">Cell outer membrane</location>
        <topology evidence="1 10">Multi-pass membrane protein</topology>
    </subcellularLocation>
</comment>
<dbReference type="InterPro" id="IPR037066">
    <property type="entry name" value="Plug_dom_sf"/>
</dbReference>
<dbReference type="InterPro" id="IPR008969">
    <property type="entry name" value="CarboxyPept-like_regulatory"/>
</dbReference>
<dbReference type="Proteomes" id="UP000187464">
    <property type="component" value="Chromosome I"/>
</dbReference>
<dbReference type="Gene3D" id="3.55.50.30">
    <property type="match status" value="1"/>
</dbReference>
<dbReference type="GO" id="GO:0009279">
    <property type="term" value="C:cell outer membrane"/>
    <property type="evidence" value="ECO:0007669"/>
    <property type="project" value="UniProtKB-SubCell"/>
</dbReference>
<dbReference type="Gene3D" id="2.40.170.20">
    <property type="entry name" value="TonB-dependent receptor, beta-barrel domain"/>
    <property type="match status" value="1"/>
</dbReference>
<keyword evidence="6" id="KW-0408">Iron</keyword>
<dbReference type="GO" id="GO:0006826">
    <property type="term" value="P:iron ion transport"/>
    <property type="evidence" value="ECO:0007669"/>
    <property type="project" value="UniProtKB-KW"/>
</dbReference>
<evidence type="ECO:0000256" key="2">
    <source>
        <dbReference type="ARBA" id="ARBA00022448"/>
    </source>
</evidence>
<evidence type="ECO:0000256" key="5">
    <source>
        <dbReference type="ARBA" id="ARBA00022692"/>
    </source>
</evidence>
<dbReference type="Pfam" id="PF13715">
    <property type="entry name" value="CarbopepD_reg_2"/>
    <property type="match status" value="1"/>
</dbReference>
<dbReference type="Pfam" id="PF07715">
    <property type="entry name" value="Plug"/>
    <property type="match status" value="1"/>
</dbReference>
<dbReference type="InterPro" id="IPR023997">
    <property type="entry name" value="TonB-dep_OMP_SusC/RagA_CS"/>
</dbReference>
<evidence type="ECO:0000256" key="9">
    <source>
        <dbReference type="ARBA" id="ARBA00023237"/>
    </source>
</evidence>
<dbReference type="FunFam" id="2.60.40.1120:FF:000003">
    <property type="entry name" value="Outer membrane protein Omp121"/>
    <property type="match status" value="1"/>
</dbReference>
<keyword evidence="7 11" id="KW-0798">TonB box</keyword>
<dbReference type="Pfam" id="PF00593">
    <property type="entry name" value="TonB_dep_Rec_b-barrel"/>
    <property type="match status" value="1"/>
</dbReference>
<dbReference type="InterPro" id="IPR023996">
    <property type="entry name" value="TonB-dep_OMP_SusC/RagA"/>
</dbReference>
<evidence type="ECO:0000259" key="13">
    <source>
        <dbReference type="SMART" id="SM00965"/>
    </source>
</evidence>
<dbReference type="SMART" id="SM00965">
    <property type="entry name" value="STN"/>
    <property type="match status" value="1"/>
</dbReference>
<dbReference type="RefSeq" id="WP_083710937.1">
    <property type="nucleotide sequence ID" value="NZ_LT605205.1"/>
</dbReference>
<keyword evidence="8 10" id="KW-0472">Membrane</keyword>
<evidence type="ECO:0000313" key="14">
    <source>
        <dbReference type="EMBL" id="SCD19933.1"/>
    </source>
</evidence>
<dbReference type="InterPro" id="IPR000531">
    <property type="entry name" value="Beta-barrel_TonB"/>
</dbReference>
<feature type="signal peptide" evidence="12">
    <location>
        <begin position="1"/>
        <end position="20"/>
    </location>
</feature>
<evidence type="ECO:0000313" key="15">
    <source>
        <dbReference type="Proteomes" id="UP000187464"/>
    </source>
</evidence>
<dbReference type="InterPro" id="IPR011662">
    <property type="entry name" value="Secretin/TonB_short_N"/>
</dbReference>
<keyword evidence="15" id="KW-1185">Reference proteome</keyword>
<keyword evidence="3 10" id="KW-1134">Transmembrane beta strand</keyword>
<gene>
    <name evidence="14" type="ORF">PSM36_1108</name>
</gene>
<evidence type="ECO:0000256" key="6">
    <source>
        <dbReference type="ARBA" id="ARBA00023004"/>
    </source>
</evidence>
<dbReference type="PROSITE" id="PS52016">
    <property type="entry name" value="TONB_DEPENDENT_REC_3"/>
    <property type="match status" value="1"/>
</dbReference>
<evidence type="ECO:0000256" key="4">
    <source>
        <dbReference type="ARBA" id="ARBA00022496"/>
    </source>
</evidence>
<sequence>MCKKVLLSFLLFFLLTNVHADNMQRVDVKLNNISLREFFSYIEKNYPYTFMYDNTEINDKERISVNERNQPITNVLSSVLKDKGINYEIQGYQIILSKKDAIDQSDVRQAGRKTVTGKVLDENGDPVIGANIVEKGTTNGTVTNIDGDFTLTVENNAVIQISYIGYLVQEVNSTGRNSVNIVLQEDSKTLDEIVVVGYGTMRKRDLTGSVSSIKSEDIQRSPVTSLDQAIQGKAAGVQVSQASSAPGGRVLIRVRGGNSLSSSNEPLYVVDGFPVSAGGSAGGNGTAQNPLATLNTADIASIEILKDASATAIYGARGANGVVLITTKRGDIGRPRVTLDAYHGVQTVAKKLDMMNAREYATLVNEARANDGQSPVFPNPNNPYYFPDISALGEGVDYQDEVFTSAPTQNYNLSVVGGNDGIRYSVGGGYFGQDGIIKNSNFNRASFRSNLDIKIVPSLTVSTNITASHSWANGMPSEGDGGGGTGGVVHGAVVMPASVPIYDADGNYTMTNPTPGGTPSNNPVATVNHYKDNQEIDRFLGSVDANWEIMKDLTLKITFGADLSTANRAFYWPKQTHRGNSKNGEANQRYRKDVSYLNENILTYNKVLGDHSFNVVGGYTWQIFHYKHFEASSTGYSTDLYLANNLGAGTTYGQPGSNRSQNQLASYLGRLNYIYKDRYLFTLTARADGSSKFGANNKWSFFPSFAVAWRASEEAFLREVDWLSNLKVRASYGKTGNQNIDNYKSLAMLGTMNYALGGVLNSGVGPNNIPNPDLKWETTASTDVGLDIGLFNNRLSLVVDYYYKKTTDLLWNISTPSSVGFGSIFKNIGSLENKGLEITLGADVFTGEFKWNTQMNWSRNRNKVLEIPGYTPSTQGTLSGHLKVNGSWLEPGLPVGVWNLLKYDGVFQDQAQLEAGPRSSANDKLGDARFVDKNGDGKINYTDDRMIVGDPNPDFIYGWTNNFSFKGFDFSVYLQGSYGNDIINIQRAETNISGPWGNQRREILNRWTPTNTNTSVPRARVTVDPLLLQSDWLIEDGSYMRVKTMTLGYTFGNVRFMNSLRLYVTGQNLFTITNYSGFDPEVNSQGNSNLQLGVDYNAYPSAKAVLFGVNISF</sequence>
<evidence type="ECO:0000256" key="11">
    <source>
        <dbReference type="RuleBase" id="RU003357"/>
    </source>
</evidence>
<feature type="chain" id="PRO_5010236398" evidence="12">
    <location>
        <begin position="21"/>
        <end position="1113"/>
    </location>
</feature>
<organism evidence="14 15">
    <name type="scientific">Proteiniphilum saccharofermentans</name>
    <dbReference type="NCBI Taxonomy" id="1642647"/>
    <lineage>
        <taxon>Bacteria</taxon>
        <taxon>Pseudomonadati</taxon>
        <taxon>Bacteroidota</taxon>
        <taxon>Bacteroidia</taxon>
        <taxon>Bacteroidales</taxon>
        <taxon>Dysgonomonadaceae</taxon>
        <taxon>Proteiniphilum</taxon>
    </lineage>
</organism>
<evidence type="ECO:0000256" key="10">
    <source>
        <dbReference type="PROSITE-ProRule" id="PRU01360"/>
    </source>
</evidence>
<keyword evidence="4" id="KW-0406">Ion transport</keyword>
<dbReference type="InterPro" id="IPR039426">
    <property type="entry name" value="TonB-dep_rcpt-like"/>
</dbReference>
<dbReference type="FunFam" id="2.170.130.10:FF:000008">
    <property type="entry name" value="SusC/RagA family TonB-linked outer membrane protein"/>
    <property type="match status" value="1"/>
</dbReference>
<reference evidence="14 15" key="1">
    <citation type="submission" date="2016-08" db="EMBL/GenBank/DDBJ databases">
        <authorList>
            <person name="Seilhamer J.J."/>
        </authorList>
    </citation>
    <scope>NUCLEOTIDE SEQUENCE [LARGE SCALE GENOMIC DNA]</scope>
    <source>
        <strain evidence="14">M3/6</strain>
    </source>
</reference>
<dbReference type="SUPFAM" id="SSF49464">
    <property type="entry name" value="Carboxypeptidase regulatory domain-like"/>
    <property type="match status" value="1"/>
</dbReference>
<evidence type="ECO:0000256" key="7">
    <source>
        <dbReference type="ARBA" id="ARBA00023077"/>
    </source>
</evidence>
<proteinExistence type="inferred from homology"/>
<evidence type="ECO:0000256" key="8">
    <source>
        <dbReference type="ARBA" id="ARBA00023136"/>
    </source>
</evidence>
<dbReference type="NCBIfam" id="TIGR04056">
    <property type="entry name" value="OMP_RagA_SusC"/>
    <property type="match status" value="1"/>
</dbReference>
<keyword evidence="9 10" id="KW-0998">Cell outer membrane</keyword>
<evidence type="ECO:0000256" key="1">
    <source>
        <dbReference type="ARBA" id="ARBA00004571"/>
    </source>
</evidence>
<dbReference type="STRING" id="1642647.PSM36_1108"/>
<keyword evidence="4" id="KW-0410">Iron transport</keyword>
<feature type="domain" description="Secretin/TonB short N-terminal" evidence="13">
    <location>
        <begin position="48"/>
        <end position="99"/>
    </location>
</feature>
<evidence type="ECO:0000256" key="12">
    <source>
        <dbReference type="SAM" id="SignalP"/>
    </source>
</evidence>
<dbReference type="AlphaFoldDB" id="A0A1R3SUE8"/>
<accession>A0A1R3SUE8</accession>
<dbReference type="KEGG" id="psac:PSM36_1108"/>
<comment type="similarity">
    <text evidence="10 11">Belongs to the TonB-dependent receptor family.</text>
</comment>
<dbReference type="InterPro" id="IPR036942">
    <property type="entry name" value="Beta-barrel_TonB_sf"/>
</dbReference>
<dbReference type="InterPro" id="IPR012910">
    <property type="entry name" value="Plug_dom"/>
</dbReference>
<dbReference type="SUPFAM" id="SSF56935">
    <property type="entry name" value="Porins"/>
    <property type="match status" value="1"/>
</dbReference>
<dbReference type="EMBL" id="LT605205">
    <property type="protein sequence ID" value="SCD19933.1"/>
    <property type="molecule type" value="Genomic_DNA"/>
</dbReference>
<dbReference type="Gene3D" id="2.170.130.10">
    <property type="entry name" value="TonB-dependent receptor, plug domain"/>
    <property type="match status" value="1"/>
</dbReference>